<evidence type="ECO:0000313" key="1">
    <source>
        <dbReference type="EMBL" id="GAH60752.1"/>
    </source>
</evidence>
<feature type="non-terminal residue" evidence="1">
    <location>
        <position position="51"/>
    </location>
</feature>
<comment type="caution">
    <text evidence="1">The sequence shown here is derived from an EMBL/GenBank/DDBJ whole genome shotgun (WGS) entry which is preliminary data.</text>
</comment>
<evidence type="ECO:0008006" key="2">
    <source>
        <dbReference type="Google" id="ProtNLM"/>
    </source>
</evidence>
<reference evidence="1" key="1">
    <citation type="journal article" date="2014" name="Front. Microbiol.">
        <title>High frequency of phylogenetically diverse reductive dehalogenase-homologous genes in deep subseafloor sedimentary metagenomes.</title>
        <authorList>
            <person name="Kawai M."/>
            <person name="Futagami T."/>
            <person name="Toyoda A."/>
            <person name="Takaki Y."/>
            <person name="Nishi S."/>
            <person name="Hori S."/>
            <person name="Arai W."/>
            <person name="Tsubouchi T."/>
            <person name="Morono Y."/>
            <person name="Uchiyama I."/>
            <person name="Ito T."/>
            <person name="Fujiyama A."/>
            <person name="Inagaki F."/>
            <person name="Takami H."/>
        </authorList>
    </citation>
    <scope>NUCLEOTIDE SEQUENCE</scope>
    <source>
        <strain evidence="1">Expedition CK06-06</strain>
    </source>
</reference>
<dbReference type="AlphaFoldDB" id="X1GUA1"/>
<name>X1GUA1_9ZZZZ</name>
<protein>
    <recommendedName>
        <fullName evidence="2">Fructose-bisphosphatase</fullName>
    </recommendedName>
</protein>
<sequence length="51" mass="5725">MVLEQRDLSRMLETAIVAARLAGQRAMEEINFIKASLKTSSELVTRTDARC</sequence>
<dbReference type="EMBL" id="BARU01018858">
    <property type="protein sequence ID" value="GAH60752.1"/>
    <property type="molecule type" value="Genomic_DNA"/>
</dbReference>
<organism evidence="1">
    <name type="scientific">marine sediment metagenome</name>
    <dbReference type="NCBI Taxonomy" id="412755"/>
    <lineage>
        <taxon>unclassified sequences</taxon>
        <taxon>metagenomes</taxon>
        <taxon>ecological metagenomes</taxon>
    </lineage>
</organism>
<accession>X1GUA1</accession>
<proteinExistence type="predicted"/>
<gene>
    <name evidence="1" type="ORF">S03H2_31122</name>
</gene>